<dbReference type="InterPro" id="IPR036249">
    <property type="entry name" value="Thioredoxin-like_sf"/>
</dbReference>
<dbReference type="EMBL" id="BOOW01000038">
    <property type="protein sequence ID" value="GII95825.1"/>
    <property type="molecule type" value="Genomic_DNA"/>
</dbReference>
<proteinExistence type="predicted"/>
<evidence type="ECO:0000313" key="1">
    <source>
        <dbReference type="EMBL" id="GII95825.1"/>
    </source>
</evidence>
<dbReference type="AlphaFoldDB" id="A0A919RMZ4"/>
<dbReference type="Proteomes" id="UP000606172">
    <property type="component" value="Unassembled WGS sequence"/>
</dbReference>
<reference evidence="1" key="1">
    <citation type="submission" date="2021-01" db="EMBL/GenBank/DDBJ databases">
        <title>Whole genome shotgun sequence of Sinosporangium siamense NBRC 109515.</title>
        <authorList>
            <person name="Komaki H."/>
            <person name="Tamura T."/>
        </authorList>
    </citation>
    <scope>NUCLEOTIDE SEQUENCE</scope>
    <source>
        <strain evidence="1">NBRC 109515</strain>
    </source>
</reference>
<comment type="caution">
    <text evidence="1">The sequence shown here is derived from an EMBL/GenBank/DDBJ whole genome shotgun (WGS) entry which is preliminary data.</text>
</comment>
<accession>A0A919RMZ4</accession>
<protein>
    <recommendedName>
        <fullName evidence="3">Thioredoxin domain-containing protein</fullName>
    </recommendedName>
</protein>
<organism evidence="1 2">
    <name type="scientific">Sinosporangium siamense</name>
    <dbReference type="NCBI Taxonomy" id="1367973"/>
    <lineage>
        <taxon>Bacteria</taxon>
        <taxon>Bacillati</taxon>
        <taxon>Actinomycetota</taxon>
        <taxon>Actinomycetes</taxon>
        <taxon>Streptosporangiales</taxon>
        <taxon>Streptosporangiaceae</taxon>
        <taxon>Sinosporangium</taxon>
    </lineage>
</organism>
<gene>
    <name evidence="1" type="ORF">Ssi02_60560</name>
</gene>
<evidence type="ECO:0008006" key="3">
    <source>
        <dbReference type="Google" id="ProtNLM"/>
    </source>
</evidence>
<evidence type="ECO:0000313" key="2">
    <source>
        <dbReference type="Proteomes" id="UP000606172"/>
    </source>
</evidence>
<dbReference type="Gene3D" id="3.40.30.10">
    <property type="entry name" value="Glutaredoxin"/>
    <property type="match status" value="1"/>
</dbReference>
<sequence>MIFLWVVVGVLCLLTAVCLLALIDQFRTLELIRTKIKLEDTPEPLPLPRERSLLPSSVGLPQALDRENHLVVLFLSTTCTTCRTIADGLRSASTASVWVVMEHARTVEEGLAWLATSGISAERVTVDVGGRIAEGLGITVTPSMVLYQSGEAALAQTVPSYRQLEPLLSARTLPQPLKPQSLKPQPLKYAKEGTIRV</sequence>
<dbReference type="RefSeq" id="WP_204030854.1">
    <property type="nucleotide sequence ID" value="NZ_BOOW01000038.1"/>
</dbReference>
<keyword evidence="2" id="KW-1185">Reference proteome</keyword>
<name>A0A919RMZ4_9ACTN</name>
<dbReference type="SUPFAM" id="SSF52833">
    <property type="entry name" value="Thioredoxin-like"/>
    <property type="match status" value="1"/>
</dbReference>